<proteinExistence type="inferred from homology"/>
<evidence type="ECO:0000256" key="6">
    <source>
        <dbReference type="SAM" id="SignalP"/>
    </source>
</evidence>
<protein>
    <submittedName>
        <fullName evidence="8">Alkyl sulfatase dimerization domain-containing protein</fullName>
    </submittedName>
</protein>
<dbReference type="InterPro" id="IPR044097">
    <property type="entry name" value="Bds1/SdsA1_MBL-fold"/>
</dbReference>
<dbReference type="RefSeq" id="WP_227549961.1">
    <property type="nucleotide sequence ID" value="NZ_JARXNK020000104.1"/>
</dbReference>
<dbReference type="CDD" id="cd07710">
    <property type="entry name" value="arylsulfatase_Sdsa1-like_MBL-fold"/>
    <property type="match status" value="1"/>
</dbReference>
<dbReference type="InterPro" id="IPR029228">
    <property type="entry name" value="Alkyl_sulf_dimr"/>
</dbReference>
<dbReference type="InterPro" id="IPR001279">
    <property type="entry name" value="Metallo-B-lactamas"/>
</dbReference>
<feature type="signal peptide" evidence="6">
    <location>
        <begin position="1"/>
        <end position="30"/>
    </location>
</feature>
<comment type="caution">
    <text evidence="8">The sequence shown here is derived from an EMBL/GenBank/DDBJ whole genome shotgun (WGS) entry which is preliminary data.</text>
</comment>
<dbReference type="InterPro" id="IPR052195">
    <property type="entry name" value="Bact_Alkyl/Aryl-Sulfatase"/>
</dbReference>
<dbReference type="PANTHER" id="PTHR43223">
    <property type="entry name" value="ALKYL/ARYL-SULFATASE"/>
    <property type="match status" value="1"/>
</dbReference>
<dbReference type="PROSITE" id="PS00743">
    <property type="entry name" value="BETA_LACTAMASE_B_1"/>
    <property type="match status" value="1"/>
</dbReference>
<evidence type="ECO:0000256" key="4">
    <source>
        <dbReference type="ARBA" id="ARBA00022833"/>
    </source>
</evidence>
<evidence type="ECO:0000256" key="5">
    <source>
        <dbReference type="ARBA" id="ARBA00033751"/>
    </source>
</evidence>
<keyword evidence="4" id="KW-0862">Zinc</keyword>
<dbReference type="InterPro" id="IPR001018">
    <property type="entry name" value="Beta-lactamase_class-B_CS"/>
</dbReference>
<evidence type="ECO:0000256" key="2">
    <source>
        <dbReference type="ARBA" id="ARBA00022723"/>
    </source>
</evidence>
<keyword evidence="3" id="KW-0378">Hydrolase</keyword>
<dbReference type="Gene3D" id="3.60.15.30">
    <property type="entry name" value="Metallo-beta-lactamase domain"/>
    <property type="match status" value="1"/>
</dbReference>
<comment type="similarity">
    <text evidence="5">Belongs to the metallo-beta-lactamase superfamily. Type III sulfatase family.</text>
</comment>
<dbReference type="SUPFAM" id="SSF55718">
    <property type="entry name" value="SCP-like"/>
    <property type="match status" value="1"/>
</dbReference>
<keyword evidence="9" id="KW-1185">Reference proteome</keyword>
<evidence type="ECO:0000259" key="7">
    <source>
        <dbReference type="SMART" id="SM00849"/>
    </source>
</evidence>
<dbReference type="Pfam" id="PF14864">
    <property type="entry name" value="Alkyl_sulf_C"/>
    <property type="match status" value="1"/>
</dbReference>
<reference evidence="8 9" key="1">
    <citation type="submission" date="2024-04" db="EMBL/GenBank/DDBJ databases">
        <title>Two novel Raoultella species associated with bleeding cankers of broadleaf hosts, Raoultella scottia sp. nov. and Raoultella lignicola sp. nov.</title>
        <authorList>
            <person name="Brady C.L."/>
        </authorList>
    </citation>
    <scope>NUCLEOTIDE SEQUENCE [LARGE SCALE GENOMIC DNA]</scope>
    <source>
        <strain evidence="8 9">TW_WC1a.1</strain>
    </source>
</reference>
<dbReference type="SUPFAM" id="SSF56281">
    <property type="entry name" value="Metallo-hydrolase/oxidoreductase"/>
    <property type="match status" value="1"/>
</dbReference>
<dbReference type="InterPro" id="IPR029229">
    <property type="entry name" value="Alkyl_sulf_C"/>
</dbReference>
<feature type="chain" id="PRO_5047103340" evidence="6">
    <location>
        <begin position="31"/>
        <end position="679"/>
    </location>
</feature>
<dbReference type="EMBL" id="JARXNK020000104">
    <property type="protein sequence ID" value="MEL0552843.1"/>
    <property type="molecule type" value="Genomic_DNA"/>
</dbReference>
<dbReference type="Pfam" id="PF14863">
    <property type="entry name" value="Alkyl_sulf_dimr"/>
    <property type="match status" value="1"/>
</dbReference>
<dbReference type="InterPro" id="IPR036866">
    <property type="entry name" value="RibonucZ/Hydroxyglut_hydro"/>
</dbReference>
<evidence type="ECO:0000256" key="3">
    <source>
        <dbReference type="ARBA" id="ARBA00022801"/>
    </source>
</evidence>
<comment type="cofactor">
    <cofactor evidence="1">
        <name>Zn(2+)</name>
        <dbReference type="ChEBI" id="CHEBI:29105"/>
    </cofactor>
</comment>
<evidence type="ECO:0000313" key="8">
    <source>
        <dbReference type="EMBL" id="MEL0552843.1"/>
    </source>
</evidence>
<evidence type="ECO:0000313" key="9">
    <source>
        <dbReference type="Proteomes" id="UP001312893"/>
    </source>
</evidence>
<name>A0ABU9F8V3_9ENTR</name>
<dbReference type="Pfam" id="PF00753">
    <property type="entry name" value="Lactamase_B"/>
    <property type="match status" value="1"/>
</dbReference>
<dbReference type="InterPro" id="IPR036527">
    <property type="entry name" value="SCP2_sterol-bd_dom_sf"/>
</dbReference>
<feature type="domain" description="Metallo-beta-lactamase" evidence="7">
    <location>
        <begin position="134"/>
        <end position="361"/>
    </location>
</feature>
<accession>A0ABU9F8V3</accession>
<dbReference type="Proteomes" id="UP001312893">
    <property type="component" value="Unassembled WGS sequence"/>
</dbReference>
<dbReference type="Gene3D" id="1.25.40.880">
    <property type="entry name" value="Alkyl sulfatase, dimerisation domain"/>
    <property type="match status" value="1"/>
</dbReference>
<keyword evidence="2" id="KW-0479">Metal-binding</keyword>
<evidence type="ECO:0000256" key="1">
    <source>
        <dbReference type="ARBA" id="ARBA00001947"/>
    </source>
</evidence>
<dbReference type="Gene3D" id="3.30.1050.10">
    <property type="entry name" value="SCP2 sterol-binding domain"/>
    <property type="match status" value="1"/>
</dbReference>
<dbReference type="SMART" id="SM00849">
    <property type="entry name" value="Lactamase_B"/>
    <property type="match status" value="1"/>
</dbReference>
<keyword evidence="6" id="KW-0732">Signal</keyword>
<gene>
    <name evidence="8" type="ORF">QFI96_014200</name>
</gene>
<organism evidence="8 9">
    <name type="scientific">Raoultella lignicola</name>
    <dbReference type="NCBI Taxonomy" id="3040939"/>
    <lineage>
        <taxon>Bacteria</taxon>
        <taxon>Pseudomonadati</taxon>
        <taxon>Pseudomonadota</taxon>
        <taxon>Gammaproteobacteria</taxon>
        <taxon>Enterobacterales</taxon>
        <taxon>Enterobacteriaceae</taxon>
        <taxon>Klebsiella/Raoultella group</taxon>
        <taxon>Raoultella</taxon>
    </lineage>
</organism>
<sequence length="679" mass="75104">MDTKEKFNMMKIKPLALLCAGLMISGSVLAADYQFSAESKPATDVTKTKNEAVYKQLDFASKTDFENVDKGFIAPLLNNGDIPGVISATGMNFMQNKEAPASVNPSLWRHAQLVNRGGLYKVSDHIYQVRGQDISNLTIIETNSGIVLYDVEYSVDSFKKSIELYEKERGKKPLKGVIISHSHADHFGGFAGIYAAGLATPEDIKSGKIPYYAPEGFVEEAVSENVMAGNIMARRAGYQYGNVLKQDPTGTITAALGPVLANGASSLAIPNHFITKDGEKATIDGVDFVFYLTPGAEAPAEMVVYIPQWKALSMAEEVNHLQHNIYTLRGAKTRDASEWASYINDAIARWGNEVEVQFGPHTWPVWGNENVVEYLKDQRDAYQSLYNTTIRYANYGYRPDDIAENAKLPEKVFNKWDNRPYYGNTRNNLKSTYIKNLGWFSGNAAELAKYPDAERGKRYVKAMGGESKVVDLAVQSYKEGDYRFAVDLLNNIVSYDASNKNANYLMADALEQIGYQEETALTRNLYLSGAHELRVGGSVPNKLSTASPEVIANLPPKLLMSYISMISDQIKAEKLGNHTIALNMDGDKFLLDLHNGVLNYVELTDDMPAQKADVNLQISKVDLIAVVAGKEKIDDLITNGKAKIDGDRDVLKQIASTFDTNIKNDMNLVLPLQQANQIK</sequence>
<dbReference type="PANTHER" id="PTHR43223:SF1">
    <property type="entry name" value="ALKYL_ARYL-SULFATASE BDS1"/>
    <property type="match status" value="1"/>
</dbReference>
<dbReference type="InterPro" id="IPR038536">
    <property type="entry name" value="Alkyl/aryl-sulf_dimr_sf"/>
</dbReference>